<protein>
    <submittedName>
        <fullName evidence="1">Uncharacterized protein</fullName>
    </submittedName>
</protein>
<evidence type="ECO:0000313" key="1">
    <source>
        <dbReference type="EMBL" id="EET61047.1"/>
    </source>
</evidence>
<dbReference type="AlphaFoldDB" id="C6LER4"/>
<accession>C6LER4</accession>
<sequence>MNSAAANTCRMLRKKGGIPEKPLQRETHNRKFRVKIKEEQKWHQKTIFSQR</sequence>
<comment type="caution">
    <text evidence="1">The sequence shown here is derived from an EMBL/GenBank/DDBJ whole genome shotgun (WGS) entry which is preliminary data.</text>
</comment>
<proteinExistence type="predicted"/>
<dbReference type="EMBL" id="ACCL02000008">
    <property type="protein sequence ID" value="EET61047.1"/>
    <property type="molecule type" value="Genomic_DNA"/>
</dbReference>
<reference evidence="1" key="1">
    <citation type="submission" date="2009-07" db="EMBL/GenBank/DDBJ databases">
        <authorList>
            <person name="Weinstock G."/>
            <person name="Sodergren E."/>
            <person name="Clifton S."/>
            <person name="Fulton L."/>
            <person name="Fulton B."/>
            <person name="Courtney L."/>
            <person name="Fronick C."/>
            <person name="Harrison M."/>
            <person name="Strong C."/>
            <person name="Farmer C."/>
            <person name="Delahaunty K."/>
            <person name="Markovic C."/>
            <person name="Hall O."/>
            <person name="Minx P."/>
            <person name="Tomlinson C."/>
            <person name="Mitreva M."/>
            <person name="Nelson J."/>
            <person name="Hou S."/>
            <person name="Wollam A."/>
            <person name="Pepin K.H."/>
            <person name="Johnson M."/>
            <person name="Bhonagiri V."/>
            <person name="Nash W.E."/>
            <person name="Warren W."/>
            <person name="Chinwalla A."/>
            <person name="Mardis E.R."/>
            <person name="Wilson R.K."/>
        </authorList>
    </citation>
    <scope>NUCLEOTIDE SEQUENCE [LARGE SCALE GENOMIC DNA]</scope>
    <source>
        <strain evidence="1">DSM 14469</strain>
    </source>
</reference>
<evidence type="ECO:0000313" key="2">
    <source>
        <dbReference type="Proteomes" id="UP000005561"/>
    </source>
</evidence>
<organism evidence="1 2">
    <name type="scientific">Marvinbryantia formatexigens DSM 14469</name>
    <dbReference type="NCBI Taxonomy" id="478749"/>
    <lineage>
        <taxon>Bacteria</taxon>
        <taxon>Bacillati</taxon>
        <taxon>Bacillota</taxon>
        <taxon>Clostridia</taxon>
        <taxon>Lachnospirales</taxon>
        <taxon>Lachnospiraceae</taxon>
        <taxon>Marvinbryantia</taxon>
    </lineage>
</organism>
<keyword evidence="2" id="KW-1185">Reference proteome</keyword>
<dbReference type="Proteomes" id="UP000005561">
    <property type="component" value="Unassembled WGS sequence"/>
</dbReference>
<gene>
    <name evidence="1" type="ORF">BRYFOR_07115</name>
</gene>
<name>C6LER4_9FIRM</name>